<dbReference type="OrthoDB" id="9780392at2"/>
<sequence length="167" mass="19143">MDLFNTRSVTFEQPTAMLRACHGKVKRFCSQLHALPDYLQQHGYNTVAEQAVAQIRHYFNVAAPLHHQDEEEDFFPLLLQYAPEAKALIQVLESEHQSLHSSWDLLNQHLASLADGTPLNLELISRFTAGYDFHIPREEQLFDLGDQKIPEAELHIIGKRMAARRQG</sequence>
<dbReference type="CDD" id="cd12108">
    <property type="entry name" value="Hr-like"/>
    <property type="match status" value="1"/>
</dbReference>
<evidence type="ECO:0000313" key="2">
    <source>
        <dbReference type="EMBL" id="OAM18819.1"/>
    </source>
</evidence>
<evidence type="ECO:0000259" key="1">
    <source>
        <dbReference type="Pfam" id="PF01814"/>
    </source>
</evidence>
<dbReference type="InterPro" id="IPR012312">
    <property type="entry name" value="Hemerythrin-like"/>
</dbReference>
<feature type="domain" description="Hemerythrin-like" evidence="1">
    <location>
        <begin position="14"/>
        <end position="141"/>
    </location>
</feature>
<accession>A0A1A9RJA6</accession>
<organism evidence="2 3">
    <name type="scientific">Eikenella corrodens</name>
    <dbReference type="NCBI Taxonomy" id="539"/>
    <lineage>
        <taxon>Bacteria</taxon>
        <taxon>Pseudomonadati</taxon>
        <taxon>Pseudomonadota</taxon>
        <taxon>Betaproteobacteria</taxon>
        <taxon>Neisseriales</taxon>
        <taxon>Neisseriaceae</taxon>
        <taxon>Eikenella</taxon>
    </lineage>
</organism>
<name>A0A1A9RJA6_EIKCO</name>
<comment type="caution">
    <text evidence="2">The sequence shown here is derived from an EMBL/GenBank/DDBJ whole genome shotgun (WGS) entry which is preliminary data.</text>
</comment>
<proteinExistence type="predicted"/>
<dbReference type="STRING" id="539.A7P85_00615"/>
<evidence type="ECO:0000313" key="3">
    <source>
        <dbReference type="Proteomes" id="UP000077589"/>
    </source>
</evidence>
<protein>
    <submittedName>
        <fullName evidence="2">Cation-binding protein</fullName>
    </submittedName>
</protein>
<gene>
    <name evidence="2" type="ORF">A7P90_05995</name>
</gene>
<reference evidence="3" key="1">
    <citation type="submission" date="2016-05" db="EMBL/GenBank/DDBJ databases">
        <title>Draft genome of Corynebacterium afermentans subsp. afermentans LCDC 88199T.</title>
        <authorList>
            <person name="Bernier A.-M."/>
            <person name="Bernard K."/>
        </authorList>
    </citation>
    <scope>NUCLEOTIDE SEQUENCE [LARGE SCALE GENOMIC DNA]</scope>
    <source>
        <strain evidence="3">NML04-0072</strain>
    </source>
</reference>
<dbReference type="EMBL" id="LXSG01000032">
    <property type="protein sequence ID" value="OAM18819.1"/>
    <property type="molecule type" value="Genomic_DNA"/>
</dbReference>
<dbReference type="AlphaFoldDB" id="A0A1A9RJA6"/>
<dbReference type="Proteomes" id="UP000077589">
    <property type="component" value="Unassembled WGS sequence"/>
</dbReference>
<dbReference type="Gene3D" id="1.20.120.520">
    <property type="entry name" value="nmb1532 protein domain like"/>
    <property type="match status" value="1"/>
</dbReference>
<dbReference type="RefSeq" id="WP_049257902.1">
    <property type="nucleotide sequence ID" value="NZ_CAUTFU010000037.1"/>
</dbReference>
<dbReference type="Pfam" id="PF01814">
    <property type="entry name" value="Hemerythrin"/>
    <property type="match status" value="1"/>
</dbReference>